<evidence type="ECO:0000259" key="1">
    <source>
        <dbReference type="PROSITE" id="PS51708"/>
    </source>
</evidence>
<protein>
    <recommendedName>
        <fullName evidence="1">CHAD domain-containing protein</fullName>
    </recommendedName>
</protein>
<keyword evidence="3" id="KW-1185">Reference proteome</keyword>
<dbReference type="Gene3D" id="1.40.20.10">
    <property type="entry name" value="CHAD domain"/>
    <property type="match status" value="1"/>
</dbReference>
<dbReference type="InterPro" id="IPR007899">
    <property type="entry name" value="CHAD_dom"/>
</dbReference>
<dbReference type="Proteomes" id="UP000675121">
    <property type="component" value="Unassembled WGS sequence"/>
</dbReference>
<name>A0A9N8R4R6_9BURK</name>
<sequence length="311" mass="34806">MNSALHATDSGHQWDVVAGAGGRQDSALSAEISIAEAFPLLAAPLIAQVEQRVSALSASVDGENLHKLRVALRRLRTLWWAYEPYLNKKEARAHRRDLKSLADVAGQTRDWDILRQVLTDDKSMKHTFTTLLESIDLCRGDAFVCSRTTIQSAGADQMLQKRVGRAVEQLQAPGFDESLPVFARRRVDAAGNSLDNKFRRAVTHQIPEYPELHKLRIAGKRLRYLLEFFLPVLDDCDPANIKVLADLQDELGKLNDLVASEALLHKHAAELGKSTVVEHAIYYVSDQKVHCMQHVYELLHTVNETLAKKCS</sequence>
<dbReference type="InterPro" id="IPR038186">
    <property type="entry name" value="CHAD_dom_sf"/>
</dbReference>
<evidence type="ECO:0000313" key="2">
    <source>
        <dbReference type="EMBL" id="CAE6932941.1"/>
    </source>
</evidence>
<evidence type="ECO:0000313" key="3">
    <source>
        <dbReference type="Proteomes" id="UP000675121"/>
    </source>
</evidence>
<gene>
    <name evidence="2" type="ORF">R70211_05220</name>
</gene>
<accession>A0A9N8R4R6</accession>
<proteinExistence type="predicted"/>
<dbReference type="AlphaFoldDB" id="A0A9N8R4R6"/>
<reference evidence="2" key="1">
    <citation type="submission" date="2021-02" db="EMBL/GenBank/DDBJ databases">
        <authorList>
            <person name="Vanwijnsberghe S."/>
        </authorList>
    </citation>
    <scope>NUCLEOTIDE SEQUENCE</scope>
    <source>
        <strain evidence="2">R-70211</strain>
    </source>
</reference>
<dbReference type="PROSITE" id="PS51708">
    <property type="entry name" value="CHAD"/>
    <property type="match status" value="1"/>
</dbReference>
<organism evidence="2 3">
    <name type="scientific">Paraburkholderia domus</name>
    <dbReference type="NCBI Taxonomy" id="2793075"/>
    <lineage>
        <taxon>Bacteria</taxon>
        <taxon>Pseudomonadati</taxon>
        <taxon>Pseudomonadota</taxon>
        <taxon>Betaproteobacteria</taxon>
        <taxon>Burkholderiales</taxon>
        <taxon>Burkholderiaceae</taxon>
        <taxon>Paraburkholderia</taxon>
    </lineage>
</organism>
<dbReference type="EMBL" id="CAJNAS010000016">
    <property type="protein sequence ID" value="CAE6932941.1"/>
    <property type="molecule type" value="Genomic_DNA"/>
</dbReference>
<dbReference type="SMART" id="SM00880">
    <property type="entry name" value="CHAD"/>
    <property type="match status" value="1"/>
</dbReference>
<dbReference type="PANTHER" id="PTHR39339">
    <property type="entry name" value="SLR1444 PROTEIN"/>
    <property type="match status" value="1"/>
</dbReference>
<dbReference type="PANTHER" id="PTHR39339:SF1">
    <property type="entry name" value="CHAD DOMAIN-CONTAINING PROTEIN"/>
    <property type="match status" value="1"/>
</dbReference>
<dbReference type="RefSeq" id="WP_201079916.1">
    <property type="nucleotide sequence ID" value="NZ_CAJNAS010000016.1"/>
</dbReference>
<comment type="caution">
    <text evidence="2">The sequence shown here is derived from an EMBL/GenBank/DDBJ whole genome shotgun (WGS) entry which is preliminary data.</text>
</comment>
<dbReference type="Pfam" id="PF05235">
    <property type="entry name" value="CHAD"/>
    <property type="match status" value="1"/>
</dbReference>
<feature type="domain" description="CHAD" evidence="1">
    <location>
        <begin position="31"/>
        <end position="311"/>
    </location>
</feature>